<gene>
    <name evidence="1" type="ORF">JAN5088_00147</name>
</gene>
<dbReference type="STRING" id="282197.SAMN04488517_101270"/>
<dbReference type="AlphaFoldDB" id="A0A0M6XMF2"/>
<sequence length="45" mass="4892">MSEVNQATDSAAQKALDALNQAWEYYSAEPEPATDDDTNDYPIAA</sequence>
<dbReference type="EMBL" id="CXPG01000009">
    <property type="protein sequence ID" value="CTQ31391.1"/>
    <property type="molecule type" value="Genomic_DNA"/>
</dbReference>
<organism evidence="1 2">
    <name type="scientific">Jannaschia rubra</name>
    <dbReference type="NCBI Taxonomy" id="282197"/>
    <lineage>
        <taxon>Bacteria</taxon>
        <taxon>Pseudomonadati</taxon>
        <taxon>Pseudomonadota</taxon>
        <taxon>Alphaproteobacteria</taxon>
        <taxon>Rhodobacterales</taxon>
        <taxon>Roseobacteraceae</taxon>
        <taxon>Jannaschia</taxon>
    </lineage>
</organism>
<name>A0A0M6XMF2_9RHOB</name>
<protein>
    <submittedName>
        <fullName evidence="1">Uncharacterized protein</fullName>
    </submittedName>
</protein>
<proteinExistence type="predicted"/>
<dbReference type="RefSeq" id="WP_158448454.1">
    <property type="nucleotide sequence ID" value="NZ_CXPG01000009.1"/>
</dbReference>
<evidence type="ECO:0000313" key="1">
    <source>
        <dbReference type="EMBL" id="CTQ31391.1"/>
    </source>
</evidence>
<accession>A0A0M6XMF2</accession>
<dbReference type="Proteomes" id="UP000048908">
    <property type="component" value="Unassembled WGS sequence"/>
</dbReference>
<reference evidence="1 2" key="1">
    <citation type="submission" date="2015-07" db="EMBL/GenBank/DDBJ databases">
        <authorList>
            <person name="Noorani M."/>
        </authorList>
    </citation>
    <scope>NUCLEOTIDE SEQUENCE [LARGE SCALE GENOMIC DNA]</scope>
    <source>
        <strain evidence="1 2">CECT 5088</strain>
    </source>
</reference>
<evidence type="ECO:0000313" key="2">
    <source>
        <dbReference type="Proteomes" id="UP000048908"/>
    </source>
</evidence>
<keyword evidence="2" id="KW-1185">Reference proteome</keyword>